<dbReference type="PANTHER" id="PTHR32100">
    <property type="entry name" value="OMEGA-6 FATTY ACID DESATURASE, CHLOROPLASTIC"/>
    <property type="match status" value="1"/>
</dbReference>
<keyword evidence="4" id="KW-1185">Reference proteome</keyword>
<dbReference type="AlphaFoldDB" id="A0A0W0ZID9"/>
<dbReference type="EMBL" id="LNYY01000019">
    <property type="protein sequence ID" value="KTD69007.1"/>
    <property type="molecule type" value="Genomic_DNA"/>
</dbReference>
<dbReference type="GeneID" id="93291370"/>
<evidence type="ECO:0000313" key="3">
    <source>
        <dbReference type="EMBL" id="KTD69007.1"/>
    </source>
</evidence>
<keyword evidence="1" id="KW-0472">Membrane</keyword>
<dbReference type="RefSeq" id="WP_019349508.1">
    <property type="nucleotide sequence ID" value="NZ_LNYY01000019.1"/>
</dbReference>
<reference evidence="3 4" key="1">
    <citation type="submission" date="2015-11" db="EMBL/GenBank/DDBJ databases">
        <title>Genomic analysis of 38 Legionella species identifies large and diverse effector repertoires.</title>
        <authorList>
            <person name="Burstein D."/>
            <person name="Amaro F."/>
            <person name="Zusman T."/>
            <person name="Lifshitz Z."/>
            <person name="Cohen O."/>
            <person name="Gilbert J.A."/>
            <person name="Pupko T."/>
            <person name="Shuman H.A."/>
            <person name="Segal G."/>
        </authorList>
    </citation>
    <scope>NUCLEOTIDE SEQUENCE [LARGE SCALE GENOMIC DNA]</scope>
    <source>
        <strain evidence="3 4">IMVS3376</strain>
    </source>
</reference>
<keyword evidence="1" id="KW-0812">Transmembrane</keyword>
<feature type="transmembrane region" description="Helical" evidence="1">
    <location>
        <begin position="80"/>
        <end position="100"/>
    </location>
</feature>
<evidence type="ECO:0000259" key="2">
    <source>
        <dbReference type="Pfam" id="PF00487"/>
    </source>
</evidence>
<keyword evidence="1" id="KW-1133">Transmembrane helix</keyword>
<dbReference type="STRING" id="947033.Lste_2165"/>
<name>A0A0W0ZID9_9GAMM</name>
<dbReference type="EC" id="1.14.19.6" evidence="3"/>
<feature type="transmembrane region" description="Helical" evidence="1">
    <location>
        <begin position="20"/>
        <end position="41"/>
    </location>
</feature>
<accession>A0A0W0ZID9</accession>
<dbReference type="InterPro" id="IPR005804">
    <property type="entry name" value="FA_desaturase_dom"/>
</dbReference>
<organism evidence="3 4">
    <name type="scientific">Legionella steelei</name>
    <dbReference type="NCBI Taxonomy" id="947033"/>
    <lineage>
        <taxon>Bacteria</taxon>
        <taxon>Pseudomonadati</taxon>
        <taxon>Pseudomonadota</taxon>
        <taxon>Gammaproteobacteria</taxon>
        <taxon>Legionellales</taxon>
        <taxon>Legionellaceae</taxon>
        <taxon>Legionella</taxon>
    </lineage>
</organism>
<dbReference type="OrthoDB" id="9792534at2"/>
<dbReference type="PATRIC" id="fig|947033.5.peg.2293"/>
<feature type="transmembrane region" description="Helical" evidence="1">
    <location>
        <begin position="170"/>
        <end position="192"/>
    </location>
</feature>
<feature type="transmembrane region" description="Helical" evidence="1">
    <location>
        <begin position="47"/>
        <end position="68"/>
    </location>
</feature>
<dbReference type="GO" id="GO:0102985">
    <property type="term" value="F:acyl-CoA (9+3)-desaturase activity"/>
    <property type="evidence" value="ECO:0007669"/>
    <property type="project" value="UniProtKB-EC"/>
</dbReference>
<keyword evidence="3" id="KW-0560">Oxidoreductase</keyword>
<dbReference type="Pfam" id="PF00487">
    <property type="entry name" value="FA_desaturase"/>
    <property type="match status" value="1"/>
</dbReference>
<proteinExistence type="predicted"/>
<evidence type="ECO:0000313" key="4">
    <source>
        <dbReference type="Proteomes" id="UP000054926"/>
    </source>
</evidence>
<protein>
    <submittedName>
        <fullName evidence="3">Delta(12)-fatty-acid desaturase</fullName>
        <ecNumber evidence="3">1.14.19.6</ecNumber>
    </submittedName>
</protein>
<feature type="domain" description="Fatty acid desaturase" evidence="2">
    <location>
        <begin position="48"/>
        <end position="290"/>
    </location>
</feature>
<dbReference type="InterPro" id="IPR012171">
    <property type="entry name" value="Fatty_acid_desaturase"/>
</dbReference>
<feature type="transmembrane region" description="Helical" evidence="1">
    <location>
        <begin position="138"/>
        <end position="158"/>
    </location>
</feature>
<dbReference type="GO" id="GO:0006629">
    <property type="term" value="P:lipid metabolic process"/>
    <property type="evidence" value="ECO:0007669"/>
    <property type="project" value="InterPro"/>
</dbReference>
<comment type="caution">
    <text evidence="3">The sequence shown here is derived from an EMBL/GenBank/DDBJ whole genome shotgun (WGS) entry which is preliminary data.</text>
</comment>
<gene>
    <name evidence="3" type="primary">desA</name>
    <name evidence="3" type="ORF">Lste_2165</name>
</gene>
<evidence type="ECO:0000256" key="1">
    <source>
        <dbReference type="SAM" id="Phobius"/>
    </source>
</evidence>
<sequence length="318" mass="37455">MMGNQEYKEIRQQLNFTRGLGSAFGFLIVDGILLFLALHWIQSASVTLYVVSQLALAIVMLHAFLWVHECGHNTLSKSKMINALVGHFYSIFCFMPFYTWKFIHEEHHKWTGHIDKDPVFALLKDAKKKKKLPWIFHFGWRTFIPLNVFFLYVVYWRYPLTLKRENKLNLFILKHCLFSMGVLVVAYALVYWLMPANIHFYSLLPALVLYALMWETLSTPQHLGLEPTSHRPQLKDHINTTRSTWFPTLLQRYLFLNFGYHIEHHLFPALPWHELEKAHDLLKNKLGNHYNMVTGGKWNVQMRSQNMEIAIGVHNSDS</sequence>
<dbReference type="Proteomes" id="UP000054926">
    <property type="component" value="Unassembled WGS sequence"/>
</dbReference>